<keyword evidence="4" id="KW-1185">Reference proteome</keyword>
<gene>
    <name evidence="3" type="ORF">EHV23_07030</name>
</gene>
<keyword evidence="2" id="KW-0812">Transmembrane</keyword>
<protein>
    <submittedName>
        <fullName evidence="3">Uncharacterized protein</fullName>
    </submittedName>
</protein>
<dbReference type="EMBL" id="RRUE01000001">
    <property type="protein sequence ID" value="RRN45871.1"/>
    <property type="molecule type" value="Genomic_DNA"/>
</dbReference>
<feature type="transmembrane region" description="Helical" evidence="2">
    <location>
        <begin position="186"/>
        <end position="205"/>
    </location>
</feature>
<evidence type="ECO:0000256" key="2">
    <source>
        <dbReference type="SAM" id="Phobius"/>
    </source>
</evidence>
<sequence length="590" mass="63888">MSIVLLLLFALSVVYTGLRATWERGPGHDFLEAQPDEQEFRAPAIFGMLLLLAWFWELPSFSGTWWLLPLALLVLWLALFMLCALGAALIHPEQLGLSSGHARSTMTVVFMDRGSEPRGASVLMFLALTAALMALFVYLLPDEAVRLRQNTGTGLLLVMAASGAMLGWVLFRPWSIIRQHPNREDAQAFCLLAMMLFFHAALLAVPAEREGRLAVFGSGVLLLCAAPLLRLVRWVTGGAHGPGRQMSAVTLYLLCIPVCLMTGVMLVPDVPAQEPLPSMAVQHAAMTRQDAAMTRQEAQQQREQQRALVASVPPAPARSTAPAESVTAAPVPDGMAAGRRTPEPKPETESGGRSGPGIAAPVAGNARVTSAGLSADAAESPLETRLAQIVRERIRDLITDVPDVRVTRNDRGTFRIEMRPGVFYYQPEDGDVIGRVAEKLHDSLRAVAAEGVHMHAVEMQVWAKAKDRYGNPFEKPVLSLSLHDPDLSRINWQGIDRAQVLDLVRAKWQPDGLAAARAYCLKPEHRYASPEFCTAAAQADAASGVVRQAGVVAQSTSFESPTARRASHGENSGSAGSRTGNERTSRSGKR</sequence>
<evidence type="ECO:0000313" key="3">
    <source>
        <dbReference type="EMBL" id="RRN45871.1"/>
    </source>
</evidence>
<dbReference type="Proteomes" id="UP000270261">
    <property type="component" value="Unassembled WGS sequence"/>
</dbReference>
<proteinExistence type="predicted"/>
<feature type="compositionally biased region" description="Polar residues" evidence="1">
    <location>
        <begin position="569"/>
        <end position="579"/>
    </location>
</feature>
<feature type="compositionally biased region" description="Basic and acidic residues" evidence="1">
    <location>
        <begin position="580"/>
        <end position="590"/>
    </location>
</feature>
<feature type="transmembrane region" description="Helical" evidence="2">
    <location>
        <begin position="212"/>
        <end position="229"/>
    </location>
</feature>
<evidence type="ECO:0000313" key="4">
    <source>
        <dbReference type="Proteomes" id="UP000270261"/>
    </source>
</evidence>
<accession>A0A3R8MV82</accession>
<keyword evidence="2" id="KW-1133">Transmembrane helix</keyword>
<keyword evidence="2" id="KW-0472">Membrane</keyword>
<feature type="transmembrane region" description="Helical" evidence="2">
    <location>
        <begin position="40"/>
        <end position="58"/>
    </location>
</feature>
<reference evidence="3 4" key="1">
    <citation type="submission" date="2018-11" db="EMBL/GenBank/DDBJ databases">
        <title>Genome sequencing of Lautropia sp. KCOM 2505 (= ChDC F240).</title>
        <authorList>
            <person name="Kook J.-K."/>
            <person name="Park S.-N."/>
            <person name="Lim Y.K."/>
        </authorList>
    </citation>
    <scope>NUCLEOTIDE SEQUENCE [LARGE SCALE GENOMIC DNA]</scope>
    <source>
        <strain evidence="3 4">KCOM 2505</strain>
    </source>
</reference>
<feature type="transmembrane region" description="Helical" evidence="2">
    <location>
        <begin position="120"/>
        <end position="140"/>
    </location>
</feature>
<feature type="region of interest" description="Disordered" evidence="1">
    <location>
        <begin position="553"/>
        <end position="590"/>
    </location>
</feature>
<comment type="caution">
    <text evidence="3">The sequence shown here is derived from an EMBL/GenBank/DDBJ whole genome shotgun (WGS) entry which is preliminary data.</text>
</comment>
<feature type="transmembrane region" description="Helical" evidence="2">
    <location>
        <begin position="65"/>
        <end position="90"/>
    </location>
</feature>
<name>A0A3R8MV82_9BURK</name>
<feature type="transmembrane region" description="Helical" evidence="2">
    <location>
        <begin position="249"/>
        <end position="267"/>
    </location>
</feature>
<feature type="transmembrane region" description="Helical" evidence="2">
    <location>
        <begin position="152"/>
        <end position="171"/>
    </location>
</feature>
<feature type="compositionally biased region" description="Basic and acidic residues" evidence="1">
    <location>
        <begin position="340"/>
        <end position="350"/>
    </location>
</feature>
<dbReference type="AlphaFoldDB" id="A0A3R8MV82"/>
<evidence type="ECO:0000256" key="1">
    <source>
        <dbReference type="SAM" id="MobiDB-lite"/>
    </source>
</evidence>
<feature type="region of interest" description="Disordered" evidence="1">
    <location>
        <begin position="290"/>
        <end position="362"/>
    </location>
</feature>
<organism evidence="3 4">
    <name type="scientific">Lautropia dentalis</name>
    <dbReference type="NCBI Taxonomy" id="2490857"/>
    <lineage>
        <taxon>Bacteria</taxon>
        <taxon>Pseudomonadati</taxon>
        <taxon>Pseudomonadota</taxon>
        <taxon>Betaproteobacteria</taxon>
        <taxon>Burkholderiales</taxon>
        <taxon>Burkholderiaceae</taxon>
        <taxon>Lautropia</taxon>
    </lineage>
</organism>
<dbReference type="RefSeq" id="WP_125095298.1">
    <property type="nucleotide sequence ID" value="NZ_RRUE01000001.1"/>
</dbReference>